<comment type="subcellular location">
    <subcellularLocation>
        <location evidence="2">Lysosome</location>
    </subcellularLocation>
</comment>
<feature type="signal peptide" evidence="11">
    <location>
        <begin position="1"/>
        <end position="17"/>
    </location>
</feature>
<dbReference type="GO" id="GO:0005764">
    <property type="term" value="C:lysosome"/>
    <property type="evidence" value="ECO:0007669"/>
    <property type="project" value="UniProtKB-SubCell"/>
</dbReference>
<dbReference type="Gene3D" id="2.60.40.10">
    <property type="entry name" value="Immunoglobulins"/>
    <property type="match status" value="2"/>
</dbReference>
<evidence type="ECO:0000256" key="1">
    <source>
        <dbReference type="ARBA" id="ARBA00000829"/>
    </source>
</evidence>
<name>A0A8S1GVD9_9PELO</name>
<organism evidence="14 15">
    <name type="scientific">Caenorhabditis auriculariae</name>
    <dbReference type="NCBI Taxonomy" id="2777116"/>
    <lineage>
        <taxon>Eukaryota</taxon>
        <taxon>Metazoa</taxon>
        <taxon>Ecdysozoa</taxon>
        <taxon>Nematoda</taxon>
        <taxon>Chromadorea</taxon>
        <taxon>Rhabditida</taxon>
        <taxon>Rhabditina</taxon>
        <taxon>Rhabditomorpha</taxon>
        <taxon>Rhabditoidea</taxon>
        <taxon>Rhabditidae</taxon>
        <taxon>Peloderinae</taxon>
        <taxon>Caenorhabditis</taxon>
    </lineage>
</organism>
<feature type="chain" id="PRO_5035733638" description="beta-mannosidase" evidence="11">
    <location>
        <begin position="18"/>
        <end position="904"/>
    </location>
</feature>
<evidence type="ECO:0000256" key="6">
    <source>
        <dbReference type="ARBA" id="ARBA00022801"/>
    </source>
</evidence>
<feature type="domain" description="Beta-mannosidase Ig-fold" evidence="12">
    <location>
        <begin position="832"/>
        <end position="875"/>
    </location>
</feature>
<protein>
    <recommendedName>
        <fullName evidence="4">beta-mannosidase</fullName>
        <ecNumber evidence="4">3.2.1.25</ecNumber>
    </recommendedName>
    <alternativeName>
        <fullName evidence="10">Mannanase</fullName>
    </alternativeName>
</protein>
<comment type="similarity">
    <text evidence="3">Belongs to the glycosyl hydrolase 2 family.</text>
</comment>
<reference evidence="14" key="1">
    <citation type="submission" date="2020-10" db="EMBL/GenBank/DDBJ databases">
        <authorList>
            <person name="Kikuchi T."/>
        </authorList>
    </citation>
    <scope>NUCLEOTIDE SEQUENCE</scope>
    <source>
        <strain evidence="14">NKZ352</strain>
    </source>
</reference>
<keyword evidence="7" id="KW-0325">Glycoprotein</keyword>
<keyword evidence="5 11" id="KW-0732">Signal</keyword>
<dbReference type="InterPro" id="IPR036156">
    <property type="entry name" value="Beta-gal/glucu_dom_sf"/>
</dbReference>
<dbReference type="GO" id="GO:0006516">
    <property type="term" value="P:glycoprotein catabolic process"/>
    <property type="evidence" value="ECO:0007669"/>
    <property type="project" value="TreeGrafter"/>
</dbReference>
<evidence type="ECO:0000256" key="3">
    <source>
        <dbReference type="ARBA" id="ARBA00007401"/>
    </source>
</evidence>
<dbReference type="InterPro" id="IPR017853">
    <property type="entry name" value="GH"/>
</dbReference>
<proteinExistence type="inferred from homology"/>
<dbReference type="Pfam" id="PF22666">
    <property type="entry name" value="Glyco_hydro_2_N2"/>
    <property type="match status" value="1"/>
</dbReference>
<feature type="domain" description="Beta-mannosidase-like galactose-binding" evidence="13">
    <location>
        <begin position="27"/>
        <end position="204"/>
    </location>
</feature>
<dbReference type="SUPFAM" id="SSF49785">
    <property type="entry name" value="Galactose-binding domain-like"/>
    <property type="match status" value="1"/>
</dbReference>
<dbReference type="Gene3D" id="3.20.20.80">
    <property type="entry name" value="Glycosidases"/>
    <property type="match status" value="1"/>
</dbReference>
<accession>A0A8S1GVD9</accession>
<dbReference type="Pfam" id="PF17753">
    <property type="entry name" value="Ig_mannosidase"/>
    <property type="match status" value="1"/>
</dbReference>
<dbReference type="InterPro" id="IPR008979">
    <property type="entry name" value="Galactose-bd-like_sf"/>
</dbReference>
<evidence type="ECO:0000313" key="14">
    <source>
        <dbReference type="EMBL" id="CAD6187249.1"/>
    </source>
</evidence>
<dbReference type="GO" id="GO:0004567">
    <property type="term" value="F:beta-mannosidase activity"/>
    <property type="evidence" value="ECO:0007669"/>
    <property type="project" value="UniProtKB-EC"/>
</dbReference>
<dbReference type="InterPro" id="IPR054593">
    <property type="entry name" value="Beta-mannosidase-like_N2"/>
</dbReference>
<dbReference type="FunFam" id="2.60.120.260:FF:000060">
    <property type="entry name" value="Probable beta-mannosidase"/>
    <property type="match status" value="1"/>
</dbReference>
<dbReference type="PANTHER" id="PTHR43730:SF1">
    <property type="entry name" value="BETA-MANNOSIDASE"/>
    <property type="match status" value="1"/>
</dbReference>
<dbReference type="PANTHER" id="PTHR43730">
    <property type="entry name" value="BETA-MANNOSIDASE"/>
    <property type="match status" value="1"/>
</dbReference>
<evidence type="ECO:0000256" key="7">
    <source>
        <dbReference type="ARBA" id="ARBA00023180"/>
    </source>
</evidence>
<dbReference type="SUPFAM" id="SSF49303">
    <property type="entry name" value="beta-Galactosidase/glucuronidase domain"/>
    <property type="match status" value="1"/>
</dbReference>
<evidence type="ECO:0000256" key="10">
    <source>
        <dbReference type="ARBA" id="ARBA00033445"/>
    </source>
</evidence>
<dbReference type="InterPro" id="IPR041625">
    <property type="entry name" value="Beta-mannosidase_Ig"/>
</dbReference>
<dbReference type="SUPFAM" id="SSF51445">
    <property type="entry name" value="(Trans)glycosidases"/>
    <property type="match status" value="1"/>
</dbReference>
<comment type="catalytic activity">
    <reaction evidence="1">
        <text>Hydrolysis of terminal, non-reducing beta-D-mannose residues in beta-D-mannosides.</text>
        <dbReference type="EC" id="3.2.1.25"/>
    </reaction>
</comment>
<dbReference type="Gene3D" id="2.60.120.260">
    <property type="entry name" value="Galactose-binding domain-like"/>
    <property type="match status" value="1"/>
</dbReference>
<gene>
    <name evidence="14" type="ORF">CAUJ_LOCUS3168</name>
</gene>
<dbReference type="FunFam" id="3.20.20.80:FF:000050">
    <property type="entry name" value="Beta-mannosidase B"/>
    <property type="match status" value="1"/>
</dbReference>
<evidence type="ECO:0000256" key="8">
    <source>
        <dbReference type="ARBA" id="ARBA00023228"/>
    </source>
</evidence>
<dbReference type="InterPro" id="IPR050887">
    <property type="entry name" value="Beta-mannosidase_GH2"/>
</dbReference>
<evidence type="ECO:0000259" key="13">
    <source>
        <dbReference type="Pfam" id="PF22666"/>
    </source>
</evidence>
<evidence type="ECO:0000313" key="15">
    <source>
        <dbReference type="Proteomes" id="UP000835052"/>
    </source>
</evidence>
<evidence type="ECO:0000259" key="12">
    <source>
        <dbReference type="Pfam" id="PF17753"/>
    </source>
</evidence>
<sequence length="904" mass="105651">MLRRLLLSCAFLVLLHAQHVIDLNGEWNFTNSGGDYAGIGIVPGDIYSDLHRAKLIEDPLFGDNHIDLKWVARESWTYNKQFDVDRAMLKQYVFLNVEGLDTVASIYLNNHYIFENTNQFRSHFLNITGFLQEKENRLFILFTSPVYYASDSAYYYRYEFHHDVPPNCPPTIYNGECHVNFIRKAQYSFGWDWGPSFPTIGIWKPISIISYETFHFHDFSFNVYPQSTEYLINFDIFLHYSRDVRVNYTIAIEELNFTKTIDKIFPVFGHDMLHVHHIKKTIPMKYETTVGDKVVTKEVEKWWPIGYGAQKQYKVCVSASTGQKKCKKIGFKETFLAEPLVDENSPEKGREFFFKINNQTIFLKGSNWVPVSMFPSQNHTERMKFLMDSAVEAGMNTLRVWGGGFYETEEFYEYASEKGLLIWQDLMFACALYPDDKDFQRSIHEEVYEQLIRLRKHVSIFIWGVNNENEVAIRTHWWHVENYTEEQQVNDYKKMYLEIGSELDRMDSTRPHVLSSPSNGRETILEGGVAKNPGDEKYGDIHYYNELIDLWQDSNFLTPRCATEYGIQSYPLRGTLARWLDESEIFYTSAQMVHRQHHPGGLATNLMMIFSHFPLPSQCRSCSVDFLRTLIKCDYAMSESFMGRLAYYSQIHQAIALKTETLHYRRYRGILNKNGKGKTMCALYWQLNDVWAAPTWSSIDFDLKWKIAHYEAKRFFKNVVVYSMANGFSLQTFIINDQLEALDDVEIRIMMFAWNEGLTPFYDKAYKVALVEGGTVFTLPIKKKINQMSSDFMYVTTLSRNGQIIASPDVLLPNTFFEVDFSLFGNVEISRVKQINSTCYEIRLVSDGLSPVTWLDVKQDFLGYFSDNGFTMFQRYELVYLNLYKPVELEDSDFTVCNLKNCYV</sequence>
<dbReference type="OrthoDB" id="2866996at2759"/>
<keyword evidence="8" id="KW-0458">Lysosome</keyword>
<keyword evidence="15" id="KW-1185">Reference proteome</keyword>
<dbReference type="InterPro" id="IPR013783">
    <property type="entry name" value="Ig-like_fold"/>
</dbReference>
<dbReference type="EC" id="3.2.1.25" evidence="4"/>
<dbReference type="EMBL" id="CAJGYM010000006">
    <property type="protein sequence ID" value="CAD6187249.1"/>
    <property type="molecule type" value="Genomic_DNA"/>
</dbReference>
<keyword evidence="9" id="KW-0326">Glycosidase</keyword>
<evidence type="ECO:0000256" key="5">
    <source>
        <dbReference type="ARBA" id="ARBA00022729"/>
    </source>
</evidence>
<dbReference type="AlphaFoldDB" id="A0A8S1GVD9"/>
<evidence type="ECO:0000256" key="2">
    <source>
        <dbReference type="ARBA" id="ARBA00004371"/>
    </source>
</evidence>
<keyword evidence="6" id="KW-0378">Hydrolase</keyword>
<evidence type="ECO:0000256" key="4">
    <source>
        <dbReference type="ARBA" id="ARBA00012754"/>
    </source>
</evidence>
<evidence type="ECO:0000256" key="11">
    <source>
        <dbReference type="SAM" id="SignalP"/>
    </source>
</evidence>
<dbReference type="Proteomes" id="UP000835052">
    <property type="component" value="Unassembled WGS sequence"/>
</dbReference>
<comment type="caution">
    <text evidence="14">The sequence shown here is derived from an EMBL/GenBank/DDBJ whole genome shotgun (WGS) entry which is preliminary data.</text>
</comment>
<evidence type="ECO:0000256" key="9">
    <source>
        <dbReference type="ARBA" id="ARBA00023295"/>
    </source>
</evidence>